<evidence type="ECO:0000313" key="1">
    <source>
        <dbReference type="EMBL" id="GJT84139.1"/>
    </source>
</evidence>
<proteinExistence type="predicted"/>
<reference evidence="1" key="2">
    <citation type="submission" date="2022-01" db="EMBL/GenBank/DDBJ databases">
        <authorList>
            <person name="Yamashiro T."/>
            <person name="Shiraishi A."/>
            <person name="Satake H."/>
            <person name="Nakayama K."/>
        </authorList>
    </citation>
    <scope>NUCLEOTIDE SEQUENCE</scope>
</reference>
<accession>A0ABQ5H963</accession>
<organism evidence="1 2">
    <name type="scientific">Tanacetum coccineum</name>
    <dbReference type="NCBI Taxonomy" id="301880"/>
    <lineage>
        <taxon>Eukaryota</taxon>
        <taxon>Viridiplantae</taxon>
        <taxon>Streptophyta</taxon>
        <taxon>Embryophyta</taxon>
        <taxon>Tracheophyta</taxon>
        <taxon>Spermatophyta</taxon>
        <taxon>Magnoliopsida</taxon>
        <taxon>eudicotyledons</taxon>
        <taxon>Gunneridae</taxon>
        <taxon>Pentapetalae</taxon>
        <taxon>asterids</taxon>
        <taxon>campanulids</taxon>
        <taxon>Asterales</taxon>
        <taxon>Asteraceae</taxon>
        <taxon>Asteroideae</taxon>
        <taxon>Anthemideae</taxon>
        <taxon>Anthemidinae</taxon>
        <taxon>Tanacetum</taxon>
    </lineage>
</organism>
<dbReference type="EMBL" id="BQNB010019328">
    <property type="protein sequence ID" value="GJT84139.1"/>
    <property type="molecule type" value="Genomic_DNA"/>
</dbReference>
<keyword evidence="2" id="KW-1185">Reference proteome</keyword>
<gene>
    <name evidence="1" type="ORF">Tco_1058481</name>
</gene>
<comment type="caution">
    <text evidence="1">The sequence shown here is derived from an EMBL/GenBank/DDBJ whole genome shotgun (WGS) entry which is preliminary data.</text>
</comment>
<reference evidence="1" key="1">
    <citation type="journal article" date="2022" name="Int. J. Mol. Sci.">
        <title>Draft Genome of Tanacetum Coccineum: Genomic Comparison of Closely Related Tanacetum-Family Plants.</title>
        <authorList>
            <person name="Yamashiro T."/>
            <person name="Shiraishi A."/>
            <person name="Nakayama K."/>
            <person name="Satake H."/>
        </authorList>
    </citation>
    <scope>NUCLEOTIDE SEQUENCE</scope>
</reference>
<name>A0ABQ5H963_9ASTR</name>
<protein>
    <submittedName>
        <fullName evidence="1">Uncharacterized protein</fullName>
    </submittedName>
</protein>
<sequence>MVVANPPRGRVLDDLTSLIYRLGSSPFHRVDMTNGPGPGTLLGPLRLAPLQEQSETTFLVCIISMGNISTQGCSRINKILHGVLQCVIWVIWKWRNRIVNASPDSVDSIKDEDIFPAIQRISKNWINARNKSHVAN</sequence>
<dbReference type="Proteomes" id="UP001151760">
    <property type="component" value="Unassembled WGS sequence"/>
</dbReference>
<evidence type="ECO:0000313" key="2">
    <source>
        <dbReference type="Proteomes" id="UP001151760"/>
    </source>
</evidence>